<evidence type="ECO:0000313" key="2">
    <source>
        <dbReference type="Proteomes" id="UP000887578"/>
    </source>
</evidence>
<dbReference type="WBParaSite" id="PDA_v2.g17283.t1">
    <property type="protein sequence ID" value="PDA_v2.g17283.t1"/>
    <property type="gene ID" value="PDA_v2.g17283"/>
</dbReference>
<dbReference type="Proteomes" id="UP000887578">
    <property type="component" value="Unplaced"/>
</dbReference>
<keyword evidence="1" id="KW-0472">Membrane</keyword>
<keyword evidence="1" id="KW-1133">Transmembrane helix</keyword>
<protein>
    <submittedName>
        <fullName evidence="3">Transmembrane protein</fullName>
    </submittedName>
</protein>
<keyword evidence="2" id="KW-1185">Reference proteome</keyword>
<feature type="transmembrane region" description="Helical" evidence="1">
    <location>
        <begin position="80"/>
        <end position="104"/>
    </location>
</feature>
<dbReference type="AlphaFoldDB" id="A0A914PHI0"/>
<evidence type="ECO:0000256" key="1">
    <source>
        <dbReference type="SAM" id="Phobius"/>
    </source>
</evidence>
<organism evidence="2 3">
    <name type="scientific">Panagrolaimus davidi</name>
    <dbReference type="NCBI Taxonomy" id="227884"/>
    <lineage>
        <taxon>Eukaryota</taxon>
        <taxon>Metazoa</taxon>
        <taxon>Ecdysozoa</taxon>
        <taxon>Nematoda</taxon>
        <taxon>Chromadorea</taxon>
        <taxon>Rhabditida</taxon>
        <taxon>Tylenchina</taxon>
        <taxon>Panagrolaimomorpha</taxon>
        <taxon>Panagrolaimoidea</taxon>
        <taxon>Panagrolaimidae</taxon>
        <taxon>Panagrolaimus</taxon>
    </lineage>
</organism>
<keyword evidence="1" id="KW-0812">Transmembrane</keyword>
<evidence type="ECO:0000313" key="3">
    <source>
        <dbReference type="WBParaSite" id="PDA_v2.g17283.t1"/>
    </source>
</evidence>
<name>A0A914PHI0_9BILA</name>
<reference evidence="3" key="1">
    <citation type="submission" date="2022-11" db="UniProtKB">
        <authorList>
            <consortium name="WormBaseParasite"/>
        </authorList>
    </citation>
    <scope>IDENTIFICATION</scope>
</reference>
<sequence length="509" mass="58769">MHDPNDYLKINSGISQKHIMNVIGEKASAFLKLKDIDIKPKTIQNVLIDFEMNAESIISMFDSLPLLITPFKMKWSKNTILKLIGIGSIAALQIGVGVSLIIALPGVGALIGKVFVEEEIASERLEHVAEDCGKKIIKTALKELTEIQEIKKKKRTIKFIFESFKIEIYKKISSLFDHVFNEIGSFRETFSNTLSENGEDKGQKIIENEKYETEERIEKLFDEHSSLIYDEIKELNMENPNLDDILQAFNPNTFSYFENQTKNIVKSLCDKLQKRIHRKRAGIKVKIDEHVSQQNTESEIQKWKKRLTEICKKTIGENLNNEMEELIQKESQNELLLYTTVKKDNVMEPTEIEKIHERKQHEKMNTFFKKEYFNLLKAAIKETTNPSLLAFIAANTQGCNQIIADSIAKLVSNRLRATIMLKISECNDSNELIISRTRCSNNPQNLVTIFLNNSENENLFQQLIVQVPQINFQNILHFQNELAYFIKNDPKFQERISSRSLFVDLDDLD</sequence>
<proteinExistence type="predicted"/>
<accession>A0A914PHI0</accession>